<dbReference type="GO" id="GO:0016776">
    <property type="term" value="F:phosphotransferase activity, phosphate group as acceptor"/>
    <property type="evidence" value="ECO:0007669"/>
    <property type="project" value="UniProtKB-UniRule"/>
</dbReference>
<dbReference type="RefSeq" id="WP_151179903.1">
    <property type="nucleotide sequence ID" value="NZ_CP042906.1"/>
</dbReference>
<dbReference type="KEGG" id="htq:FRZ44_51960"/>
<protein>
    <recommendedName>
        <fullName evidence="5">Putative pyruvate, phosphate dikinase regulatory protein</fullName>
        <shortName evidence="5">PPDK regulatory protein</shortName>
        <ecNumber evidence="5">2.7.11.32</ecNumber>
        <ecNumber evidence="5">2.7.4.27</ecNumber>
    </recommendedName>
</protein>
<comment type="catalytic activity">
    <reaction evidence="5">
        <text>N(tele)-phospho-L-histidyl/O-phospho-L-threonyl-[pyruvate, phosphate dikinase] + phosphate + H(+) = N(tele)-phospho-L-histidyl/L-threonyl-[pyruvate, phosphate dikinase] + diphosphate</text>
        <dbReference type="Rhea" id="RHEA:43696"/>
        <dbReference type="Rhea" id="RHEA-COMP:10650"/>
        <dbReference type="Rhea" id="RHEA-COMP:10651"/>
        <dbReference type="ChEBI" id="CHEBI:15378"/>
        <dbReference type="ChEBI" id="CHEBI:30013"/>
        <dbReference type="ChEBI" id="CHEBI:33019"/>
        <dbReference type="ChEBI" id="CHEBI:43474"/>
        <dbReference type="ChEBI" id="CHEBI:61977"/>
        <dbReference type="ChEBI" id="CHEBI:83586"/>
        <dbReference type="EC" id="2.7.4.27"/>
    </reaction>
</comment>
<proteinExistence type="inferred from homology"/>
<dbReference type="GO" id="GO:0005524">
    <property type="term" value="F:ATP binding"/>
    <property type="evidence" value="ECO:0007669"/>
    <property type="project" value="InterPro"/>
</dbReference>
<keyword evidence="2 5" id="KW-0808">Transferase</keyword>
<keyword evidence="1 5" id="KW-0723">Serine/threonine-protein kinase</keyword>
<feature type="binding site" evidence="5">
    <location>
        <begin position="152"/>
        <end position="159"/>
    </location>
    <ligand>
        <name>ADP</name>
        <dbReference type="ChEBI" id="CHEBI:456216"/>
    </ligand>
</feature>
<dbReference type="GO" id="GO:0004674">
    <property type="term" value="F:protein serine/threonine kinase activity"/>
    <property type="evidence" value="ECO:0007669"/>
    <property type="project" value="UniProtKB-UniRule"/>
</dbReference>
<dbReference type="EC" id="2.7.4.27" evidence="5"/>
<dbReference type="HAMAP" id="MF_00921">
    <property type="entry name" value="PDRP"/>
    <property type="match status" value="1"/>
</dbReference>
<comment type="function">
    <text evidence="5">Bifunctional serine/threonine kinase and phosphorylase involved in the regulation of the pyruvate, phosphate dikinase (PPDK) by catalyzing its phosphorylation/dephosphorylation.</text>
</comment>
<dbReference type="Pfam" id="PF03618">
    <property type="entry name" value="Kinase-PPPase"/>
    <property type="match status" value="1"/>
</dbReference>
<reference evidence="6 7" key="1">
    <citation type="submission" date="2019-08" db="EMBL/GenBank/DDBJ databases">
        <title>Hyperibacter terrae gen. nov., sp. nov. and Hyperibacter viscosus sp. nov., two new members in the family Rhodospirillaceae isolated from the rhizosphere of Hypericum perforatum.</title>
        <authorList>
            <person name="Noviana Z."/>
        </authorList>
    </citation>
    <scope>NUCLEOTIDE SEQUENCE [LARGE SCALE GENOMIC DNA]</scope>
    <source>
        <strain evidence="6 7">R5913</strain>
    </source>
</reference>
<dbReference type="PANTHER" id="PTHR31756:SF3">
    <property type="entry name" value="PYRUVATE, PHOSPHATE DIKINASE REGULATORY PROTEIN 1, CHLOROPLASTIC"/>
    <property type="match status" value="1"/>
</dbReference>
<dbReference type="NCBIfam" id="NF003742">
    <property type="entry name" value="PRK05339.1"/>
    <property type="match status" value="1"/>
</dbReference>
<dbReference type="InterPro" id="IPR026565">
    <property type="entry name" value="PPDK_reg"/>
</dbReference>
<comment type="catalytic activity">
    <reaction evidence="5">
        <text>N(tele)-phospho-L-histidyl/L-threonyl-[pyruvate, phosphate dikinase] + ADP = N(tele)-phospho-L-histidyl/O-phospho-L-threonyl-[pyruvate, phosphate dikinase] + AMP + H(+)</text>
        <dbReference type="Rhea" id="RHEA:43692"/>
        <dbReference type="Rhea" id="RHEA-COMP:10650"/>
        <dbReference type="Rhea" id="RHEA-COMP:10651"/>
        <dbReference type="ChEBI" id="CHEBI:15378"/>
        <dbReference type="ChEBI" id="CHEBI:30013"/>
        <dbReference type="ChEBI" id="CHEBI:61977"/>
        <dbReference type="ChEBI" id="CHEBI:83586"/>
        <dbReference type="ChEBI" id="CHEBI:456215"/>
        <dbReference type="ChEBI" id="CHEBI:456216"/>
        <dbReference type="EC" id="2.7.11.32"/>
    </reaction>
</comment>
<evidence type="ECO:0000256" key="5">
    <source>
        <dbReference type="HAMAP-Rule" id="MF_00921"/>
    </source>
</evidence>
<sequence>MANGLTHHLHLVSDATGETISSVARACLAQFEDADPVEHNWTLIRTARQMEKVLEGIKEHPGLVLFTLVNEELRATLTEECRKLQVTCIPVLDPVIGALGSFFGRQSRGLPGRQHELDAEYFGRIDAMNFALAHDDGQSSWDYEDADVILVGVSRTSKTPTCIYLANRSIKAANVPIVPDFPVSPELLAARKPLIVGLTKDPTSLVQVRRNRLRLLSQDEETDYVDPDMVRREVIQARRLCSEHGWPIIDVSRRSIEETAATIVQLLSQHRNGENVGTGD</sequence>
<dbReference type="EMBL" id="CP042906">
    <property type="protein sequence ID" value="QEX19881.1"/>
    <property type="molecule type" value="Genomic_DNA"/>
</dbReference>
<keyword evidence="7" id="KW-1185">Reference proteome</keyword>
<dbReference type="GO" id="GO:0043531">
    <property type="term" value="F:ADP binding"/>
    <property type="evidence" value="ECO:0007669"/>
    <property type="project" value="UniProtKB-UniRule"/>
</dbReference>
<evidence type="ECO:0000313" key="6">
    <source>
        <dbReference type="EMBL" id="QEX19881.1"/>
    </source>
</evidence>
<evidence type="ECO:0000313" key="7">
    <source>
        <dbReference type="Proteomes" id="UP000326202"/>
    </source>
</evidence>
<keyword evidence="6" id="KW-0670">Pyruvate</keyword>
<dbReference type="EC" id="2.7.11.32" evidence="5"/>
<name>A0A5J6MRP9_9PROT</name>
<accession>A0A5J6MRP9</accession>
<keyword evidence="3 5" id="KW-0547">Nucleotide-binding</keyword>
<comment type="similarity">
    <text evidence="5">Belongs to the pyruvate, phosphate/water dikinase regulatory protein family. PDRP subfamily.</text>
</comment>
<organism evidence="6 7">
    <name type="scientific">Hypericibacter terrae</name>
    <dbReference type="NCBI Taxonomy" id="2602015"/>
    <lineage>
        <taxon>Bacteria</taxon>
        <taxon>Pseudomonadati</taxon>
        <taxon>Pseudomonadota</taxon>
        <taxon>Alphaproteobacteria</taxon>
        <taxon>Rhodospirillales</taxon>
        <taxon>Dongiaceae</taxon>
        <taxon>Hypericibacter</taxon>
    </lineage>
</organism>
<dbReference type="OrthoDB" id="9782201at2"/>
<evidence type="ECO:0000256" key="3">
    <source>
        <dbReference type="ARBA" id="ARBA00022741"/>
    </source>
</evidence>
<evidence type="ECO:0000256" key="4">
    <source>
        <dbReference type="ARBA" id="ARBA00022777"/>
    </source>
</evidence>
<gene>
    <name evidence="6" type="ORF">FRZ44_51960</name>
</gene>
<dbReference type="PANTHER" id="PTHR31756">
    <property type="entry name" value="PYRUVATE, PHOSPHATE DIKINASE REGULATORY PROTEIN 1, CHLOROPLASTIC"/>
    <property type="match status" value="1"/>
</dbReference>
<dbReference type="Proteomes" id="UP000326202">
    <property type="component" value="Chromosome"/>
</dbReference>
<keyword evidence="4 5" id="KW-0418">Kinase</keyword>
<evidence type="ECO:0000256" key="1">
    <source>
        <dbReference type="ARBA" id="ARBA00022527"/>
    </source>
</evidence>
<dbReference type="AlphaFoldDB" id="A0A5J6MRP9"/>
<dbReference type="InterPro" id="IPR005177">
    <property type="entry name" value="Kinase-pyrophosphorylase"/>
</dbReference>
<evidence type="ECO:0000256" key="2">
    <source>
        <dbReference type="ARBA" id="ARBA00022679"/>
    </source>
</evidence>